<comment type="similarity">
    <text evidence="1 6">Belongs to the type-B carboxylesterase/lipase family.</text>
</comment>
<dbReference type="GO" id="GO:0052689">
    <property type="term" value="F:carboxylic ester hydrolase activity"/>
    <property type="evidence" value="ECO:0007669"/>
    <property type="project" value="UniProtKB-KW"/>
</dbReference>
<dbReference type="Proteomes" id="UP000053268">
    <property type="component" value="Unassembled WGS sequence"/>
</dbReference>
<accession>A0A194PYQ2</accession>
<keyword evidence="4" id="KW-1015">Disulfide bond</keyword>
<organism evidence="8 9">
    <name type="scientific">Papilio xuthus</name>
    <name type="common">Asian swallowtail butterfly</name>
    <dbReference type="NCBI Taxonomy" id="66420"/>
    <lineage>
        <taxon>Eukaryota</taxon>
        <taxon>Metazoa</taxon>
        <taxon>Ecdysozoa</taxon>
        <taxon>Arthropoda</taxon>
        <taxon>Hexapoda</taxon>
        <taxon>Insecta</taxon>
        <taxon>Pterygota</taxon>
        <taxon>Neoptera</taxon>
        <taxon>Endopterygota</taxon>
        <taxon>Lepidoptera</taxon>
        <taxon>Glossata</taxon>
        <taxon>Ditrysia</taxon>
        <taxon>Papilionoidea</taxon>
        <taxon>Papilionidae</taxon>
        <taxon>Papilioninae</taxon>
        <taxon>Papilio</taxon>
    </lineage>
</organism>
<keyword evidence="2" id="KW-0719">Serine esterase</keyword>
<evidence type="ECO:0000256" key="2">
    <source>
        <dbReference type="ARBA" id="ARBA00022487"/>
    </source>
</evidence>
<evidence type="ECO:0000313" key="9">
    <source>
        <dbReference type="Proteomes" id="UP000053268"/>
    </source>
</evidence>
<evidence type="ECO:0000256" key="4">
    <source>
        <dbReference type="ARBA" id="ARBA00023157"/>
    </source>
</evidence>
<dbReference type="SUPFAM" id="SSF53474">
    <property type="entry name" value="alpha/beta-Hydrolases"/>
    <property type="match status" value="1"/>
</dbReference>
<dbReference type="EC" id="3.1.1.-" evidence="6"/>
<dbReference type="PANTHER" id="PTHR11559">
    <property type="entry name" value="CARBOXYLESTERASE"/>
    <property type="match status" value="1"/>
</dbReference>
<keyword evidence="5" id="KW-0325">Glycoprotein</keyword>
<evidence type="ECO:0000259" key="7">
    <source>
        <dbReference type="Pfam" id="PF00135"/>
    </source>
</evidence>
<dbReference type="InterPro" id="IPR029058">
    <property type="entry name" value="AB_hydrolase_fold"/>
</dbReference>
<keyword evidence="9" id="KW-1185">Reference proteome</keyword>
<reference evidence="8 9" key="1">
    <citation type="journal article" date="2015" name="Nat. Commun.">
        <title>Outbred genome sequencing and CRISPR/Cas9 gene editing in butterflies.</title>
        <authorList>
            <person name="Li X."/>
            <person name="Fan D."/>
            <person name="Zhang W."/>
            <person name="Liu G."/>
            <person name="Zhang L."/>
            <person name="Zhao L."/>
            <person name="Fang X."/>
            <person name="Chen L."/>
            <person name="Dong Y."/>
            <person name="Chen Y."/>
            <person name="Ding Y."/>
            <person name="Zhao R."/>
            <person name="Feng M."/>
            <person name="Zhu Y."/>
            <person name="Feng Y."/>
            <person name="Jiang X."/>
            <person name="Zhu D."/>
            <person name="Xiang H."/>
            <person name="Feng X."/>
            <person name="Li S."/>
            <person name="Wang J."/>
            <person name="Zhang G."/>
            <person name="Kronforst M.R."/>
            <person name="Wang W."/>
        </authorList>
    </citation>
    <scope>NUCLEOTIDE SEQUENCE [LARGE SCALE GENOMIC DNA]</scope>
    <source>
        <strain evidence="8">Ya'a_city_454_Px</strain>
        <tissue evidence="8">Whole body</tissue>
    </source>
</reference>
<gene>
    <name evidence="8" type="ORF">RR46_11279</name>
</gene>
<dbReference type="Gene3D" id="3.40.50.1820">
    <property type="entry name" value="alpha/beta hydrolase"/>
    <property type="match status" value="1"/>
</dbReference>
<protein>
    <recommendedName>
        <fullName evidence="6">Carboxylic ester hydrolase</fullName>
        <ecNumber evidence="6">3.1.1.-</ecNumber>
    </recommendedName>
</protein>
<sequence>MVRVSSKFASECDSLPLLGQGTLCAGAPTAPQLQSRDDGCMTGALLHGTRLRPGLDHHHGPTVRVRQGALRGAVCTLPARCGGEHYYSFKGIPYARPPLGKLRFKAPAPAQPWLGVREAAEHGAPCPQVDMLTGQRLQGSEDCLFLNVYTKSLLQDSKLPVMVFIHGGGFMSGSGDADMYGPQFLLQHDVVLVTVNYRLEMLGFLCLDSAEVPGNAGMKDQVAALRWVRDNIDRFGGDPGNVTLFGESAGAASVTYHMLSPMSAGLFHRAIAQSGVCIADWARGTDGKERAIRAAKFLGHKGVGTSALLDFLQNVPVDKLVKMTFKTMTDDERHRGLPIHFAPVVEKRFDNTEAFLTKDPLDSLLAGDFNKVPLIVGYNSAEGLVSVQHQAKKIGFLNENPSYFVPREVARRVPSNTLSALGDRVKCFYSGERNLGTEDLDSLAAILSDVHFVYNCHRLSRLAAARVPVFMYRFECDTQLNAMKRLLPPQLGAARGACHADDLFYLFSNAANQTSHEEDQESRSLIYTLTKLWTDFAKTGEPTPDGSEHKRWPSLNTDCSRGPYVIADSDSVADAESVADADCRRVRFWNKVYRDAGLPFIANSTL</sequence>
<evidence type="ECO:0000313" key="8">
    <source>
        <dbReference type="EMBL" id="KPI98158.1"/>
    </source>
</evidence>
<dbReference type="EMBL" id="KQ459586">
    <property type="protein sequence ID" value="KPI98158.1"/>
    <property type="molecule type" value="Genomic_DNA"/>
</dbReference>
<evidence type="ECO:0000256" key="6">
    <source>
        <dbReference type="RuleBase" id="RU361235"/>
    </source>
</evidence>
<evidence type="ECO:0000256" key="3">
    <source>
        <dbReference type="ARBA" id="ARBA00022801"/>
    </source>
</evidence>
<keyword evidence="3 6" id="KW-0378">Hydrolase</keyword>
<dbReference type="InterPro" id="IPR050309">
    <property type="entry name" value="Type-B_Carboxylest/Lipase"/>
</dbReference>
<evidence type="ECO:0000256" key="5">
    <source>
        <dbReference type="ARBA" id="ARBA00023180"/>
    </source>
</evidence>
<proteinExistence type="inferred from homology"/>
<dbReference type="InterPro" id="IPR002018">
    <property type="entry name" value="CarbesteraseB"/>
</dbReference>
<evidence type="ECO:0000256" key="1">
    <source>
        <dbReference type="ARBA" id="ARBA00005964"/>
    </source>
</evidence>
<feature type="domain" description="Carboxylesterase type B" evidence="7">
    <location>
        <begin position="61"/>
        <end position="558"/>
    </location>
</feature>
<dbReference type="AlphaFoldDB" id="A0A194PYQ2"/>
<name>A0A194PYQ2_PAPXU</name>
<dbReference type="PROSITE" id="PS00122">
    <property type="entry name" value="CARBOXYLESTERASE_B_1"/>
    <property type="match status" value="1"/>
</dbReference>
<dbReference type="Pfam" id="PF00135">
    <property type="entry name" value="COesterase"/>
    <property type="match status" value="1"/>
</dbReference>
<dbReference type="InterPro" id="IPR019826">
    <property type="entry name" value="Carboxylesterase_B_AS"/>
</dbReference>
<dbReference type="STRING" id="66420.A0A194PYQ2"/>